<evidence type="ECO:0000256" key="8">
    <source>
        <dbReference type="ARBA" id="ARBA00023136"/>
    </source>
</evidence>
<proteinExistence type="inferred from homology"/>
<evidence type="ECO:0000256" key="2">
    <source>
        <dbReference type="ARBA" id="ARBA00022654"/>
    </source>
</evidence>
<evidence type="ECO:0000313" key="12">
    <source>
        <dbReference type="Proteomes" id="UP000242704"/>
    </source>
</evidence>
<evidence type="ECO:0000256" key="4">
    <source>
        <dbReference type="ARBA" id="ARBA00022692"/>
    </source>
</evidence>
<dbReference type="EMBL" id="JAVGJF010000086">
    <property type="protein sequence ID" value="MDQ7176302.1"/>
    <property type="molecule type" value="Genomic_DNA"/>
</dbReference>
<keyword evidence="8 9" id="KW-0472">Membrane</keyword>
<evidence type="ECO:0000256" key="3">
    <source>
        <dbReference type="ARBA" id="ARBA00022670"/>
    </source>
</evidence>
<dbReference type="GO" id="GO:0006508">
    <property type="term" value="P:proteolysis"/>
    <property type="evidence" value="ECO:0007669"/>
    <property type="project" value="UniProtKB-KW"/>
</dbReference>
<evidence type="ECO:0000256" key="9">
    <source>
        <dbReference type="HAMAP-Rule" id="MF_00784"/>
    </source>
</evidence>
<feature type="transmembrane region" description="Helical" evidence="9">
    <location>
        <begin position="44"/>
        <end position="69"/>
    </location>
</feature>
<evidence type="ECO:0000313" key="11">
    <source>
        <dbReference type="EMBL" id="PTG13936.1"/>
    </source>
</evidence>
<dbReference type="HAMAP" id="MF_00784">
    <property type="entry name" value="AgrB"/>
    <property type="match status" value="1"/>
</dbReference>
<organism evidence="11 12">
    <name type="scientific">Staphylococcus chromogenes</name>
    <name type="common">Staphylococcus hyicus subsp. chromogenes</name>
    <dbReference type="NCBI Taxonomy" id="46126"/>
    <lineage>
        <taxon>Bacteria</taxon>
        <taxon>Bacillati</taxon>
        <taxon>Bacillota</taxon>
        <taxon>Bacilli</taxon>
        <taxon>Bacillales</taxon>
        <taxon>Staphylococcaceae</taxon>
        <taxon>Staphylococcus</taxon>
    </lineage>
</organism>
<keyword evidence="5 9" id="KW-0378">Hydrolase</keyword>
<dbReference type="GO" id="GO:0008233">
    <property type="term" value="F:peptidase activity"/>
    <property type="evidence" value="ECO:0007669"/>
    <property type="project" value="UniProtKB-UniRule"/>
</dbReference>
<reference evidence="10 13" key="3">
    <citation type="submission" date="2023-08" db="EMBL/GenBank/DDBJ databases">
        <title>Whole genome sequencing of Staphylococcus chromogenes NNSch 2386.</title>
        <authorList>
            <person name="Kropotov V.S."/>
            <person name="Boriskina E.V."/>
            <person name="Gordinskaya N.A."/>
            <person name="Shkurkina I.S."/>
            <person name="Kryazhev D.V."/>
            <person name="Alekseeva A.E."/>
            <person name="Makhova M.A."/>
        </authorList>
    </citation>
    <scope>NUCLEOTIDE SEQUENCE [LARGE SCALE GENOMIC DNA]</scope>
    <source>
        <strain evidence="10 13">NNSch 2386</strain>
    </source>
</reference>
<feature type="transmembrane region" description="Helical" evidence="9">
    <location>
        <begin position="140"/>
        <end position="160"/>
    </location>
</feature>
<dbReference type="Pfam" id="PF04647">
    <property type="entry name" value="AgrB"/>
    <property type="match status" value="1"/>
</dbReference>
<name>A0AAE5W7N6_STACR</name>
<evidence type="ECO:0000256" key="6">
    <source>
        <dbReference type="ARBA" id="ARBA00022989"/>
    </source>
</evidence>
<dbReference type="GO" id="GO:0009372">
    <property type="term" value="P:quorum sensing"/>
    <property type="evidence" value="ECO:0007669"/>
    <property type="project" value="UniProtKB-UniRule"/>
</dbReference>
<reference evidence="11" key="2">
    <citation type="submission" date="2018-03" db="EMBL/GenBank/DDBJ databases">
        <authorList>
            <person name="Naushad S."/>
        </authorList>
    </citation>
    <scope>NUCLEOTIDE SEQUENCE</scope>
    <source>
        <strain evidence="11">SNUC 505</strain>
    </source>
</reference>
<reference evidence="11 12" key="1">
    <citation type="journal article" date="2016" name="Front. Microbiol.">
        <title>Comprehensive Phylogenetic Analysis of Bovine Non-aureus Staphylococci Species Based on Whole-Genome Sequencing.</title>
        <authorList>
            <person name="Naushad S."/>
            <person name="Barkema H.W."/>
            <person name="Luby C."/>
            <person name="Condas L.A."/>
            <person name="Nobrega D.B."/>
            <person name="Carson D.A."/>
            <person name="De Buck J."/>
        </authorList>
    </citation>
    <scope>NUCLEOTIDE SEQUENCE [LARGE SCALE GENOMIC DNA]</scope>
    <source>
        <strain evidence="11 12">SNUC 505</strain>
    </source>
</reference>
<dbReference type="SMART" id="SM00793">
    <property type="entry name" value="AgrB"/>
    <property type="match status" value="1"/>
</dbReference>
<comment type="subcellular location">
    <subcellularLocation>
        <location evidence="9">Cell membrane</location>
        <topology evidence="9">Multi-pass membrane protein</topology>
    </subcellularLocation>
</comment>
<dbReference type="EC" id="3.4.-.-" evidence="9"/>
<accession>A0AAE5W7N6</accession>
<sequence length="187" mass="21897">MRFVDTAIENLALKLQKRQNLDHIDYLKVRLGMQVFVTNLFKGIVIYGLAILLHIFLYTLTVHISYFLLRRFSHGAHAKNSLLCHVQNIIFFILVPWLIVKYDIPFSFMLFLTILGWIFVFCYAPAATRKQPIKHSRKRALKIKSLSLMTLYFILFLFVPEPFNHLIAYGAFLQSATLLPVFFPKEE</sequence>
<keyword evidence="6 9" id="KW-1133">Transmembrane helix</keyword>
<evidence type="ECO:0000313" key="10">
    <source>
        <dbReference type="EMBL" id="MDQ7176302.1"/>
    </source>
</evidence>
<dbReference type="Proteomes" id="UP001240157">
    <property type="component" value="Unassembled WGS sequence"/>
</dbReference>
<keyword evidence="3 9" id="KW-0645">Protease</keyword>
<keyword evidence="1 9" id="KW-1003">Cell membrane</keyword>
<keyword evidence="7 9" id="KW-0843">Virulence</keyword>
<comment type="caution">
    <text evidence="11">The sequence shown here is derived from an EMBL/GenBank/DDBJ whole genome shotgun (WGS) entry which is preliminary data.</text>
</comment>
<protein>
    <recommendedName>
        <fullName evidence="9">Accessory gene regulator protein B</fullName>
        <ecNumber evidence="9">3.4.-.-</ecNumber>
    </recommendedName>
</protein>
<evidence type="ECO:0000256" key="5">
    <source>
        <dbReference type="ARBA" id="ARBA00022801"/>
    </source>
</evidence>
<comment type="similarity">
    <text evidence="9">Belongs to the AgrB family.</text>
</comment>
<evidence type="ECO:0000256" key="1">
    <source>
        <dbReference type="ARBA" id="ARBA00022475"/>
    </source>
</evidence>
<dbReference type="RefSeq" id="WP_105965756.1">
    <property type="nucleotide sequence ID" value="NZ_JAHCNX010000008.1"/>
</dbReference>
<dbReference type="Proteomes" id="UP000242704">
    <property type="component" value="Unassembled WGS sequence"/>
</dbReference>
<feature type="transmembrane region" description="Helical" evidence="9">
    <location>
        <begin position="106"/>
        <end position="128"/>
    </location>
</feature>
<evidence type="ECO:0000256" key="7">
    <source>
        <dbReference type="ARBA" id="ARBA00023026"/>
    </source>
</evidence>
<dbReference type="InterPro" id="IPR006741">
    <property type="entry name" value="AgrB"/>
</dbReference>
<dbReference type="GO" id="GO:0005886">
    <property type="term" value="C:plasma membrane"/>
    <property type="evidence" value="ECO:0007669"/>
    <property type="project" value="UniProtKB-SubCell"/>
</dbReference>
<keyword evidence="4 9" id="KW-0812">Transmembrane</keyword>
<evidence type="ECO:0000313" key="13">
    <source>
        <dbReference type="Proteomes" id="UP001240157"/>
    </source>
</evidence>
<comment type="function">
    <text evidence="9">Essential for the production of a quorum sensing system signal molecule, the autoinducing peptide (AIP). This quorum sensing system is responsible for the regulation of the expression of virulence factor genes. Involved in the proteolytic processing of AgrD, the precursor of AIP.</text>
</comment>
<feature type="transmembrane region" description="Helical" evidence="9">
    <location>
        <begin position="81"/>
        <end position="100"/>
    </location>
</feature>
<gene>
    <name evidence="9" type="primary">agrB</name>
    <name evidence="11" type="ORF">BU653_06760</name>
    <name evidence="10" type="ORF">RCF65_09895</name>
</gene>
<keyword evidence="2 9" id="KW-0673">Quorum sensing</keyword>
<dbReference type="EMBL" id="PZBZ01000031">
    <property type="protein sequence ID" value="PTG13936.1"/>
    <property type="molecule type" value="Genomic_DNA"/>
</dbReference>
<dbReference type="AlphaFoldDB" id="A0AAE5W7N6"/>